<sequence>MSARSSTTRFTEACEEIPDERTSESRCSSTPRPMLCVVRSGWHSVRRWAGRVDADRLRRALAAVPLSRDCADSEKTHKDRGCASADLRGLPHAGRLYEHSALSKWLNAGAGPRQVAERAGNGVEVVSYADWLGWVCSESSWRSRALRSLSRAARARMRARSKSGCTSTPSSCRKVTRSRYTPSDSGPLNQAFARLYAAPGLRLLGNCFTTAYPTPRALFRADVTSRTSFDSALDSDQGHYLRRRSRSRPSLTDPDIRPLRATHACTNTKTPTSAFPLVTGSWTHLHSVPPAGFEPAHTAPEGACTLRVFAAQGLGATQLATSSPQMGHRRTAAALK</sequence>
<reference evidence="2 3" key="1">
    <citation type="submission" date="2016-10" db="EMBL/GenBank/DDBJ databases">
        <authorList>
            <person name="de Groot N.N."/>
        </authorList>
    </citation>
    <scope>NUCLEOTIDE SEQUENCE [LARGE SCALE GENOMIC DNA]</scope>
    <source>
        <strain evidence="2 3">DSM 40306</strain>
    </source>
</reference>
<evidence type="ECO:0000256" key="1">
    <source>
        <dbReference type="SAM" id="MobiDB-lite"/>
    </source>
</evidence>
<protein>
    <submittedName>
        <fullName evidence="2">Uncharacterized protein</fullName>
    </submittedName>
</protein>
<organism evidence="2 3">
    <name type="scientific">Streptomyces misionensis</name>
    <dbReference type="NCBI Taxonomy" id="67331"/>
    <lineage>
        <taxon>Bacteria</taxon>
        <taxon>Bacillati</taxon>
        <taxon>Actinomycetota</taxon>
        <taxon>Actinomycetes</taxon>
        <taxon>Kitasatosporales</taxon>
        <taxon>Streptomycetaceae</taxon>
        <taxon>Streptomyces</taxon>
    </lineage>
</organism>
<dbReference type="AlphaFoldDB" id="A0A1H5BZE7"/>
<feature type="region of interest" description="Disordered" evidence="1">
    <location>
        <begin position="230"/>
        <end position="257"/>
    </location>
</feature>
<dbReference type="STRING" id="67331.SAMN04490357_5260"/>
<dbReference type="EMBL" id="FNTD01000004">
    <property type="protein sequence ID" value="SED59943.1"/>
    <property type="molecule type" value="Genomic_DNA"/>
</dbReference>
<feature type="compositionally biased region" description="Polar residues" evidence="1">
    <location>
        <begin position="164"/>
        <end position="183"/>
    </location>
</feature>
<name>A0A1H5BZE7_9ACTN</name>
<evidence type="ECO:0000313" key="3">
    <source>
        <dbReference type="Proteomes" id="UP000182375"/>
    </source>
</evidence>
<accession>A0A1H5BZE7</accession>
<proteinExistence type="predicted"/>
<dbReference type="Proteomes" id="UP000182375">
    <property type="component" value="Unassembled WGS sequence"/>
</dbReference>
<evidence type="ECO:0000313" key="2">
    <source>
        <dbReference type="EMBL" id="SED59943.1"/>
    </source>
</evidence>
<gene>
    <name evidence="2" type="ORF">SAMN04490357_5260</name>
</gene>
<feature type="region of interest" description="Disordered" evidence="1">
    <location>
        <begin position="160"/>
        <end position="183"/>
    </location>
</feature>